<evidence type="ECO:0000259" key="1">
    <source>
        <dbReference type="PROSITE" id="PS50181"/>
    </source>
</evidence>
<dbReference type="STRING" id="1314674.A0A0D7B2B5"/>
<dbReference type="SUPFAM" id="SSF81383">
    <property type="entry name" value="F-box domain"/>
    <property type="match status" value="1"/>
</dbReference>
<name>A0A0D7B2B5_9AGAR</name>
<keyword evidence="3" id="KW-1185">Reference proteome</keyword>
<sequence>MMAAALQLRFDMLPVEIAGVILAFLTFEDLVSACLVNKQVYSIIQESSRLQYILDLARFRMVANYESKTPYVKRLEALRKREAAWRTLTWQRRHRLLLPAVASIYEFVGGIYGNGRDHDRQDPIPGISFFQLPYGGLDEQPTYKMWSFPFPDLDIRDFTIDPSQDLLVLITSCEASSPYIFEMHLRTLSTNEPHPDVAATRLPCFAKDLLNAPLSNNAGAIRIQVSGGLIGFLMKEMDTIEVWNIASGFCSSFVLPSGIEDFTFITQTSFLIVRPSGFLEAYEFSEPAEHSPPPKLLGSFSFPPLAEGPMFWHSTLSLNPAPGYYPSSARNSYTNDEYFPNPKERVIACCVYIVDATQDPLRPQVFSFVFFFPISIFIPKHPKSVLDLCTNEPPPEGTSASPTDTIFFSTYSASSVDASQPHHPTATNMYPVPWDAWGPPNTRWFRECLVTDWQHALHGMRTVESITAKVWKGQPKETMEVALVDEIDNEGEEDCVDPGADVVVDYGATIEPASPDLMPVLIPSRRFLRIRDYNPCVVRMVEEQLGGRSGKMETGPMRTWKVCREPSVCKAQGAFKDDITSSLPYVESVSRSAFDMTDVMMDDCRVLLLKRTRGGRLLGIDVLTM</sequence>
<reference evidence="2 3" key="1">
    <citation type="journal article" date="2015" name="Fungal Genet. Biol.">
        <title>Evolution of novel wood decay mechanisms in Agaricales revealed by the genome sequences of Fistulina hepatica and Cylindrobasidium torrendii.</title>
        <authorList>
            <person name="Floudas D."/>
            <person name="Held B.W."/>
            <person name="Riley R."/>
            <person name="Nagy L.G."/>
            <person name="Koehler G."/>
            <person name="Ransdell A.S."/>
            <person name="Younus H."/>
            <person name="Chow J."/>
            <person name="Chiniquy J."/>
            <person name="Lipzen A."/>
            <person name="Tritt A."/>
            <person name="Sun H."/>
            <person name="Haridas S."/>
            <person name="LaButti K."/>
            <person name="Ohm R.A."/>
            <person name="Kues U."/>
            <person name="Blanchette R.A."/>
            <person name="Grigoriev I.V."/>
            <person name="Minto R.E."/>
            <person name="Hibbett D.S."/>
        </authorList>
    </citation>
    <scope>NUCLEOTIDE SEQUENCE [LARGE SCALE GENOMIC DNA]</scope>
    <source>
        <strain evidence="2 3">FP15055 ss-10</strain>
    </source>
</reference>
<accession>A0A0D7B2B5</accession>
<evidence type="ECO:0000313" key="2">
    <source>
        <dbReference type="EMBL" id="KIY64642.1"/>
    </source>
</evidence>
<dbReference type="Proteomes" id="UP000054007">
    <property type="component" value="Unassembled WGS sequence"/>
</dbReference>
<dbReference type="Pfam" id="PF00646">
    <property type="entry name" value="F-box"/>
    <property type="match status" value="1"/>
</dbReference>
<dbReference type="InterPro" id="IPR001810">
    <property type="entry name" value="F-box_dom"/>
</dbReference>
<dbReference type="AlphaFoldDB" id="A0A0D7B2B5"/>
<dbReference type="InterPro" id="IPR036047">
    <property type="entry name" value="F-box-like_dom_sf"/>
</dbReference>
<organism evidence="2 3">
    <name type="scientific">Cylindrobasidium torrendii FP15055 ss-10</name>
    <dbReference type="NCBI Taxonomy" id="1314674"/>
    <lineage>
        <taxon>Eukaryota</taxon>
        <taxon>Fungi</taxon>
        <taxon>Dikarya</taxon>
        <taxon>Basidiomycota</taxon>
        <taxon>Agaricomycotina</taxon>
        <taxon>Agaricomycetes</taxon>
        <taxon>Agaricomycetidae</taxon>
        <taxon>Agaricales</taxon>
        <taxon>Marasmiineae</taxon>
        <taxon>Physalacriaceae</taxon>
        <taxon>Cylindrobasidium</taxon>
    </lineage>
</organism>
<dbReference type="CDD" id="cd09917">
    <property type="entry name" value="F-box_SF"/>
    <property type="match status" value="1"/>
</dbReference>
<dbReference type="OrthoDB" id="3256413at2759"/>
<evidence type="ECO:0000313" key="3">
    <source>
        <dbReference type="Proteomes" id="UP000054007"/>
    </source>
</evidence>
<proteinExistence type="predicted"/>
<protein>
    <recommendedName>
        <fullName evidence="1">F-box domain-containing protein</fullName>
    </recommendedName>
</protein>
<feature type="domain" description="F-box" evidence="1">
    <location>
        <begin position="7"/>
        <end position="53"/>
    </location>
</feature>
<dbReference type="PROSITE" id="PS50181">
    <property type="entry name" value="FBOX"/>
    <property type="match status" value="1"/>
</dbReference>
<dbReference type="EMBL" id="KN880625">
    <property type="protein sequence ID" value="KIY64642.1"/>
    <property type="molecule type" value="Genomic_DNA"/>
</dbReference>
<gene>
    <name evidence="2" type="ORF">CYLTODRAFT_425006</name>
</gene>